<evidence type="ECO:0000256" key="7">
    <source>
        <dbReference type="ARBA" id="ARBA00022519"/>
    </source>
</evidence>
<proteinExistence type="inferred from homology"/>
<comment type="subcellular location">
    <subcellularLocation>
        <location evidence="2 12">Cell inner membrane</location>
        <topology evidence="2 12">Single-pass membrane protein</topology>
    </subcellularLocation>
</comment>
<gene>
    <name evidence="13" type="primary">ccmD</name>
    <name evidence="13" type="ORF">CWE15_06570</name>
</gene>
<keyword evidence="5 12" id="KW-0813">Transport</keyword>
<keyword evidence="14" id="KW-1185">Reference proteome</keyword>
<comment type="similarity">
    <text evidence="3 12">Belongs to the CcmD/CycX/HelD family.</text>
</comment>
<dbReference type="EMBL" id="PIPQ01000002">
    <property type="protein sequence ID" value="RUO43059.1"/>
    <property type="molecule type" value="Genomic_DNA"/>
</dbReference>
<dbReference type="Proteomes" id="UP000286976">
    <property type="component" value="Unassembled WGS sequence"/>
</dbReference>
<evidence type="ECO:0000256" key="4">
    <source>
        <dbReference type="ARBA" id="ARBA00016461"/>
    </source>
</evidence>
<dbReference type="Pfam" id="PF04995">
    <property type="entry name" value="CcmD"/>
    <property type="match status" value="1"/>
</dbReference>
<keyword evidence="10 12" id="KW-1133">Transmembrane helix</keyword>
<sequence>MQFDSFSSFIAMGGYGMYVWSSMLVTFIGLGALAIEAKWVRRTLKREAQAQQARAQRIQRAKRASTQ</sequence>
<evidence type="ECO:0000256" key="11">
    <source>
        <dbReference type="ARBA" id="ARBA00023136"/>
    </source>
</evidence>
<organism evidence="13 14">
    <name type="scientific">Aliidiomarina taiwanensis</name>
    <dbReference type="NCBI Taxonomy" id="946228"/>
    <lineage>
        <taxon>Bacteria</taxon>
        <taxon>Pseudomonadati</taxon>
        <taxon>Pseudomonadota</taxon>
        <taxon>Gammaproteobacteria</taxon>
        <taxon>Alteromonadales</taxon>
        <taxon>Idiomarinaceae</taxon>
        <taxon>Aliidiomarina</taxon>
    </lineage>
</organism>
<keyword evidence="7 12" id="KW-0997">Cell inner membrane</keyword>
<dbReference type="PANTHER" id="PTHR37531:SF1">
    <property type="entry name" value="HEME EXPORTER PROTEIN D"/>
    <property type="match status" value="1"/>
</dbReference>
<evidence type="ECO:0000313" key="14">
    <source>
        <dbReference type="Proteomes" id="UP000286976"/>
    </source>
</evidence>
<evidence type="ECO:0000256" key="5">
    <source>
        <dbReference type="ARBA" id="ARBA00022448"/>
    </source>
</evidence>
<evidence type="ECO:0000256" key="1">
    <source>
        <dbReference type="ARBA" id="ARBA00002442"/>
    </source>
</evidence>
<dbReference type="NCBIfam" id="TIGR03141">
    <property type="entry name" value="cytochro_ccmD"/>
    <property type="match status" value="1"/>
</dbReference>
<dbReference type="InterPro" id="IPR007078">
    <property type="entry name" value="Haem_export_protD_CcmD"/>
</dbReference>
<evidence type="ECO:0000256" key="10">
    <source>
        <dbReference type="ARBA" id="ARBA00022989"/>
    </source>
</evidence>
<evidence type="ECO:0000256" key="2">
    <source>
        <dbReference type="ARBA" id="ARBA00004377"/>
    </source>
</evidence>
<comment type="function">
    <text evidence="1 12">Required for the export of heme to the periplasm for the biogenesis of c-type cytochromes.</text>
</comment>
<keyword evidence="6 12" id="KW-1003">Cell membrane</keyword>
<evidence type="ECO:0000256" key="12">
    <source>
        <dbReference type="RuleBase" id="RU363101"/>
    </source>
</evidence>
<evidence type="ECO:0000256" key="9">
    <source>
        <dbReference type="ARBA" id="ARBA00022748"/>
    </source>
</evidence>
<keyword evidence="9 12" id="KW-0201">Cytochrome c-type biogenesis</keyword>
<name>A0A432X860_9GAMM</name>
<dbReference type="OrthoDB" id="9815607at2"/>
<dbReference type="PANTHER" id="PTHR37531">
    <property type="entry name" value="HEME EXPORTER PROTEIN D"/>
    <property type="match status" value="1"/>
</dbReference>
<keyword evidence="11 12" id="KW-0472">Membrane</keyword>
<reference evidence="13 14" key="1">
    <citation type="journal article" date="2011" name="Front. Microbiol.">
        <title>Genomic signatures of strain selection and enhancement in Bacillus atrophaeus var. globigii, a historical biowarfare simulant.</title>
        <authorList>
            <person name="Gibbons H.S."/>
            <person name="Broomall S.M."/>
            <person name="McNew L.A."/>
            <person name="Daligault H."/>
            <person name="Chapman C."/>
            <person name="Bruce D."/>
            <person name="Karavis M."/>
            <person name="Krepps M."/>
            <person name="McGregor P.A."/>
            <person name="Hong C."/>
            <person name="Park K.H."/>
            <person name="Akmal A."/>
            <person name="Feldman A."/>
            <person name="Lin J.S."/>
            <person name="Chang W.E."/>
            <person name="Higgs B.W."/>
            <person name="Demirev P."/>
            <person name="Lindquist J."/>
            <person name="Liem A."/>
            <person name="Fochler E."/>
            <person name="Read T.D."/>
            <person name="Tapia R."/>
            <person name="Johnson S."/>
            <person name="Bishop-Lilly K.A."/>
            <person name="Detter C."/>
            <person name="Han C."/>
            <person name="Sozhamannan S."/>
            <person name="Rosenzweig C.N."/>
            <person name="Skowronski E.W."/>
        </authorList>
    </citation>
    <scope>NUCLEOTIDE SEQUENCE [LARGE SCALE GENOMIC DNA]</scope>
    <source>
        <strain evidence="13 14">AIT1</strain>
    </source>
</reference>
<protein>
    <recommendedName>
        <fullName evidence="4 12">Heme exporter protein D</fullName>
    </recommendedName>
</protein>
<evidence type="ECO:0000256" key="6">
    <source>
        <dbReference type="ARBA" id="ARBA00022475"/>
    </source>
</evidence>
<dbReference type="GO" id="GO:0005886">
    <property type="term" value="C:plasma membrane"/>
    <property type="evidence" value="ECO:0007669"/>
    <property type="project" value="UniProtKB-SubCell"/>
</dbReference>
<dbReference type="AlphaFoldDB" id="A0A432X860"/>
<evidence type="ECO:0000256" key="3">
    <source>
        <dbReference type="ARBA" id="ARBA00008741"/>
    </source>
</evidence>
<evidence type="ECO:0000256" key="8">
    <source>
        <dbReference type="ARBA" id="ARBA00022692"/>
    </source>
</evidence>
<dbReference type="GO" id="GO:0017004">
    <property type="term" value="P:cytochrome complex assembly"/>
    <property type="evidence" value="ECO:0007669"/>
    <property type="project" value="UniProtKB-KW"/>
</dbReference>
<dbReference type="GO" id="GO:1903607">
    <property type="term" value="P:cytochrome c biosynthetic process"/>
    <property type="evidence" value="ECO:0007669"/>
    <property type="project" value="TreeGrafter"/>
</dbReference>
<evidence type="ECO:0000313" key="13">
    <source>
        <dbReference type="EMBL" id="RUO43059.1"/>
    </source>
</evidence>
<feature type="transmembrane region" description="Helical" evidence="12">
    <location>
        <begin position="15"/>
        <end position="35"/>
    </location>
</feature>
<comment type="caution">
    <text evidence="13">The sequence shown here is derived from an EMBL/GenBank/DDBJ whole genome shotgun (WGS) entry which is preliminary data.</text>
</comment>
<dbReference type="RefSeq" id="WP_126757273.1">
    <property type="nucleotide sequence ID" value="NZ_PIPQ01000002.1"/>
</dbReference>
<dbReference type="GO" id="GO:0015886">
    <property type="term" value="P:heme transport"/>
    <property type="evidence" value="ECO:0007669"/>
    <property type="project" value="InterPro"/>
</dbReference>
<accession>A0A432X860</accession>
<keyword evidence="8 12" id="KW-0812">Transmembrane</keyword>
<dbReference type="InterPro" id="IPR052075">
    <property type="entry name" value="Heme_exporter_D"/>
</dbReference>